<reference evidence="1" key="1">
    <citation type="journal article" date="2021" name="ISME J.">
        <title>Genomic evolution of the class Acidithiobacillia: deep-branching Proteobacteria living in extreme acidic conditions.</title>
        <authorList>
            <person name="Moya-Beltran A."/>
            <person name="Beard S."/>
            <person name="Rojas-Villalobos C."/>
            <person name="Issotta F."/>
            <person name="Gallardo Y."/>
            <person name="Ulloa R."/>
            <person name="Giaveno A."/>
            <person name="Degli Esposti M."/>
            <person name="Johnson D.B."/>
            <person name="Quatrini R."/>
        </authorList>
    </citation>
    <scope>NUCLEOTIDE SEQUENCE</scope>
    <source>
        <strain evidence="1">VAN18-1</strain>
    </source>
</reference>
<protein>
    <submittedName>
        <fullName evidence="1">IS66 family insertion sequence element accessory protein TnpB</fullName>
    </submittedName>
</protein>
<dbReference type="EMBL" id="JAAXYO010000155">
    <property type="protein sequence ID" value="MBU2788699.1"/>
    <property type="molecule type" value="Genomic_DNA"/>
</dbReference>
<sequence>MTKKERAEKVEFWRQQLDAFAASGLSVKDYCAQQGIAVANWYYWRKRLTQHSTPRELSASGEEFLPVRLAEMSSSMPVVEVQLLSGRRLKFSAPLDSAWLQALVQVLEGPCG</sequence>
<organism evidence="1 2">
    <name type="scientific">Igneacidithiobacillus copahuensis</name>
    <dbReference type="NCBI Taxonomy" id="2724909"/>
    <lineage>
        <taxon>Bacteria</taxon>
        <taxon>Pseudomonadati</taxon>
        <taxon>Pseudomonadota</taxon>
        <taxon>Acidithiobacillia</taxon>
        <taxon>Acidithiobacillales</taxon>
        <taxon>Acidithiobacillaceae</taxon>
        <taxon>Igneacidithiobacillus</taxon>
    </lineage>
</organism>
<name>A0AAE2YQV1_9PROT</name>
<keyword evidence="2" id="KW-1185">Reference proteome</keyword>
<evidence type="ECO:0000313" key="2">
    <source>
        <dbReference type="Proteomes" id="UP001197378"/>
    </source>
</evidence>
<dbReference type="AlphaFoldDB" id="A0AAE2YQV1"/>
<comment type="caution">
    <text evidence="1">The sequence shown here is derived from an EMBL/GenBank/DDBJ whole genome shotgun (WGS) entry which is preliminary data.</text>
</comment>
<proteinExistence type="predicted"/>
<dbReference type="RefSeq" id="WP_215873499.1">
    <property type="nucleotide sequence ID" value="NZ_JAAXYO010000155.1"/>
</dbReference>
<dbReference type="NCBIfam" id="NF047593">
    <property type="entry name" value="IS66_ISAeme5_TnpA"/>
    <property type="match status" value="1"/>
</dbReference>
<evidence type="ECO:0000313" key="1">
    <source>
        <dbReference type="EMBL" id="MBU2788699.1"/>
    </source>
</evidence>
<gene>
    <name evidence="1" type="ORF">HFQ13_10905</name>
</gene>
<accession>A0AAE2YQV1</accession>
<dbReference type="Proteomes" id="UP001197378">
    <property type="component" value="Unassembled WGS sequence"/>
</dbReference>